<dbReference type="AlphaFoldDB" id="A0A8J5JKQ8"/>
<proteinExistence type="predicted"/>
<sequence length="95" mass="10636">MGAANNHLPSHEKGRCTTAQREILDCIMSDTAVDARPHTTCAVLDEPVLVQMLRPSNATTISQYCTSVLFPYVIKWFENNQSRHRLGCVLEDTCN</sequence>
<dbReference type="EMBL" id="JAHLQT010031643">
    <property type="protein sequence ID" value="KAG7160187.1"/>
    <property type="molecule type" value="Genomic_DNA"/>
</dbReference>
<evidence type="ECO:0000313" key="1">
    <source>
        <dbReference type="EMBL" id="KAG7160187.1"/>
    </source>
</evidence>
<reference evidence="1" key="1">
    <citation type="journal article" date="2021" name="Sci. Adv.">
        <title>The American lobster genome reveals insights on longevity, neural, and immune adaptations.</title>
        <authorList>
            <person name="Polinski J.M."/>
            <person name="Zimin A.V."/>
            <person name="Clark K.F."/>
            <person name="Kohn A.B."/>
            <person name="Sadowski N."/>
            <person name="Timp W."/>
            <person name="Ptitsyn A."/>
            <person name="Khanna P."/>
            <person name="Romanova D.Y."/>
            <person name="Williams P."/>
            <person name="Greenwood S.J."/>
            <person name="Moroz L.L."/>
            <person name="Walt D.R."/>
            <person name="Bodnar A.G."/>
        </authorList>
    </citation>
    <scope>NUCLEOTIDE SEQUENCE</scope>
    <source>
        <strain evidence="1">GMGI-L3</strain>
    </source>
</reference>
<name>A0A8J5JKQ8_HOMAM</name>
<dbReference type="Proteomes" id="UP000747542">
    <property type="component" value="Unassembled WGS sequence"/>
</dbReference>
<gene>
    <name evidence="1" type="ORF">Hamer_G012731</name>
</gene>
<comment type="caution">
    <text evidence="1">The sequence shown here is derived from an EMBL/GenBank/DDBJ whole genome shotgun (WGS) entry which is preliminary data.</text>
</comment>
<evidence type="ECO:0000313" key="2">
    <source>
        <dbReference type="Proteomes" id="UP000747542"/>
    </source>
</evidence>
<keyword evidence="2" id="KW-1185">Reference proteome</keyword>
<organism evidence="1 2">
    <name type="scientific">Homarus americanus</name>
    <name type="common">American lobster</name>
    <dbReference type="NCBI Taxonomy" id="6706"/>
    <lineage>
        <taxon>Eukaryota</taxon>
        <taxon>Metazoa</taxon>
        <taxon>Ecdysozoa</taxon>
        <taxon>Arthropoda</taxon>
        <taxon>Crustacea</taxon>
        <taxon>Multicrustacea</taxon>
        <taxon>Malacostraca</taxon>
        <taxon>Eumalacostraca</taxon>
        <taxon>Eucarida</taxon>
        <taxon>Decapoda</taxon>
        <taxon>Pleocyemata</taxon>
        <taxon>Astacidea</taxon>
        <taxon>Nephropoidea</taxon>
        <taxon>Nephropidae</taxon>
        <taxon>Homarus</taxon>
    </lineage>
</organism>
<accession>A0A8J5JKQ8</accession>
<protein>
    <submittedName>
        <fullName evidence="1">Uncharacterized protein</fullName>
    </submittedName>
</protein>